<gene>
    <name evidence="2" type="ORF">GMARGA_LOCUS31547</name>
</gene>
<protein>
    <submittedName>
        <fullName evidence="2">31002_t:CDS:1</fullName>
    </submittedName>
</protein>
<evidence type="ECO:0000256" key="1">
    <source>
        <dbReference type="SAM" id="MobiDB-lite"/>
    </source>
</evidence>
<name>A0ABN7WJX4_GIGMA</name>
<feature type="region of interest" description="Disordered" evidence="1">
    <location>
        <begin position="206"/>
        <end position="225"/>
    </location>
</feature>
<evidence type="ECO:0000313" key="2">
    <source>
        <dbReference type="EMBL" id="CAG8833422.1"/>
    </source>
</evidence>
<proteinExistence type="predicted"/>
<organism evidence="2 3">
    <name type="scientific">Gigaspora margarita</name>
    <dbReference type="NCBI Taxonomy" id="4874"/>
    <lineage>
        <taxon>Eukaryota</taxon>
        <taxon>Fungi</taxon>
        <taxon>Fungi incertae sedis</taxon>
        <taxon>Mucoromycota</taxon>
        <taxon>Glomeromycotina</taxon>
        <taxon>Glomeromycetes</taxon>
        <taxon>Diversisporales</taxon>
        <taxon>Gigasporaceae</taxon>
        <taxon>Gigaspora</taxon>
    </lineage>
</organism>
<reference evidence="2 3" key="1">
    <citation type="submission" date="2021-06" db="EMBL/GenBank/DDBJ databases">
        <authorList>
            <person name="Kallberg Y."/>
            <person name="Tangrot J."/>
            <person name="Rosling A."/>
        </authorList>
    </citation>
    <scope>NUCLEOTIDE SEQUENCE [LARGE SCALE GENOMIC DNA]</scope>
    <source>
        <strain evidence="2 3">120-4 pot B 10/14</strain>
    </source>
</reference>
<dbReference type="Proteomes" id="UP000789901">
    <property type="component" value="Unassembled WGS sequence"/>
</dbReference>
<evidence type="ECO:0000313" key="3">
    <source>
        <dbReference type="Proteomes" id="UP000789901"/>
    </source>
</evidence>
<keyword evidence="3" id="KW-1185">Reference proteome</keyword>
<dbReference type="EMBL" id="CAJVQB010047347">
    <property type="protein sequence ID" value="CAG8833422.1"/>
    <property type="molecule type" value="Genomic_DNA"/>
</dbReference>
<feature type="compositionally biased region" description="Acidic residues" evidence="1">
    <location>
        <begin position="206"/>
        <end position="216"/>
    </location>
</feature>
<accession>A0ABN7WJX4</accession>
<sequence>MLELTMNMWVEWVTTEGLILSELLIKEKGHQFAQALSIPEESLTFSNGFLGRSTPLKTLSAEHIKLQELLSHYDSEDIYNADATGFCIQGRPVLLLVDNASSHMAPETNNLTKVQDDTMEIDDSAEEIEEIYEQPQGKVSKVSIKNCWKATKIIPETNEPKESESDDEPEDEIPEVNDATILPIVTENILTDDGIIEAVLDEFCNDYDNNDDDNNNDEPPSPPITQTETIEALEKVIKYQKTLDIGIGFNEYELSVL</sequence>
<feature type="compositionally biased region" description="Acidic residues" evidence="1">
    <location>
        <begin position="164"/>
        <end position="175"/>
    </location>
</feature>
<comment type="caution">
    <text evidence="2">The sequence shown here is derived from an EMBL/GenBank/DDBJ whole genome shotgun (WGS) entry which is preliminary data.</text>
</comment>
<feature type="region of interest" description="Disordered" evidence="1">
    <location>
        <begin position="155"/>
        <end position="178"/>
    </location>
</feature>